<protein>
    <submittedName>
        <fullName evidence="1">Uncharacterized protein</fullName>
    </submittedName>
</protein>
<evidence type="ECO:0000313" key="1">
    <source>
        <dbReference type="EMBL" id="TQE04023.1"/>
    </source>
</evidence>
<dbReference type="Proteomes" id="UP000315295">
    <property type="component" value="Unassembled WGS sequence"/>
</dbReference>
<name>A0A540N0H8_MALBA</name>
<gene>
    <name evidence="1" type="ORF">C1H46_010394</name>
</gene>
<proteinExistence type="predicted"/>
<evidence type="ECO:0000313" key="2">
    <source>
        <dbReference type="Proteomes" id="UP000315295"/>
    </source>
</evidence>
<dbReference type="AlphaFoldDB" id="A0A540N0H8"/>
<accession>A0A540N0H8</accession>
<keyword evidence="2" id="KW-1185">Reference proteome</keyword>
<organism evidence="1 2">
    <name type="scientific">Malus baccata</name>
    <name type="common">Siberian crab apple</name>
    <name type="synonym">Pyrus baccata</name>
    <dbReference type="NCBI Taxonomy" id="106549"/>
    <lineage>
        <taxon>Eukaryota</taxon>
        <taxon>Viridiplantae</taxon>
        <taxon>Streptophyta</taxon>
        <taxon>Embryophyta</taxon>
        <taxon>Tracheophyta</taxon>
        <taxon>Spermatophyta</taxon>
        <taxon>Magnoliopsida</taxon>
        <taxon>eudicotyledons</taxon>
        <taxon>Gunneridae</taxon>
        <taxon>Pentapetalae</taxon>
        <taxon>rosids</taxon>
        <taxon>fabids</taxon>
        <taxon>Rosales</taxon>
        <taxon>Rosaceae</taxon>
        <taxon>Amygdaloideae</taxon>
        <taxon>Maleae</taxon>
        <taxon>Malus</taxon>
    </lineage>
</organism>
<comment type="caution">
    <text evidence="1">The sequence shown here is derived from an EMBL/GenBank/DDBJ whole genome shotgun (WGS) entry which is preliminary data.</text>
</comment>
<reference evidence="1 2" key="1">
    <citation type="journal article" date="2019" name="G3 (Bethesda)">
        <title>Sequencing of a Wild Apple (Malus baccata) Genome Unravels the Differences Between Cultivated and Wild Apple Species Regarding Disease Resistance and Cold Tolerance.</title>
        <authorList>
            <person name="Chen X."/>
        </authorList>
    </citation>
    <scope>NUCLEOTIDE SEQUENCE [LARGE SCALE GENOMIC DNA]</scope>
    <source>
        <strain evidence="2">cv. Shandingzi</strain>
        <tissue evidence="1">Leaves</tissue>
    </source>
</reference>
<dbReference type="Gene3D" id="3.40.50.720">
    <property type="entry name" value="NAD(P)-binding Rossmann-like Domain"/>
    <property type="match status" value="1"/>
</dbReference>
<sequence>MLLGNQILTSNLDLAMQASVVFPPLLASEQSAPLLHQMVVFTKTVPSNVTLTLFLRASRYPSHTIIRLQLCYFLRPIKMWQLFGATRPIIVSVFNKTMSTALNATRPSGKVCLVGMEHSVMTVPLTPATARKYVISDEGTMTCAHRLRCVFNLPLQNFQSSNSAANGYNLATSFPNIYATSSADMGSGQGGSA</sequence>
<dbReference type="STRING" id="106549.A0A540N0H8"/>
<dbReference type="EMBL" id="VIEB01000147">
    <property type="protein sequence ID" value="TQE04023.1"/>
    <property type="molecule type" value="Genomic_DNA"/>
</dbReference>